<dbReference type="SUPFAM" id="SSF52540">
    <property type="entry name" value="P-loop containing nucleoside triphosphate hydrolases"/>
    <property type="match status" value="3"/>
</dbReference>
<dbReference type="FunFam" id="3.40.50.300:FF:000102">
    <property type="entry name" value="RNA helicase, activating signal cointegrator 1"/>
    <property type="match status" value="1"/>
</dbReference>
<dbReference type="GO" id="GO:0005829">
    <property type="term" value="C:cytosol"/>
    <property type="evidence" value="ECO:0007669"/>
    <property type="project" value="UniProtKB-SubCell"/>
</dbReference>
<dbReference type="FunFam" id="3.40.50.300:FF:000231">
    <property type="entry name" value="Activating signal cointegrator 1 complex subunit 3"/>
    <property type="match status" value="1"/>
</dbReference>
<dbReference type="FunFam" id="1.10.10.10:FF:000012">
    <property type="entry name" value="U5 small nuclear ribonucleoprotein helicase"/>
    <property type="match status" value="1"/>
</dbReference>
<dbReference type="GO" id="GO:0016787">
    <property type="term" value="F:hydrolase activity"/>
    <property type="evidence" value="ECO:0007669"/>
    <property type="project" value="UniProtKB-KW"/>
</dbReference>
<keyword evidence="11" id="KW-0067">ATP-binding</keyword>
<keyword evidence="9" id="KW-0378">Hydrolase</keyword>
<dbReference type="CDD" id="cd18020">
    <property type="entry name" value="DEXHc_ASCC3_1"/>
    <property type="match status" value="1"/>
</dbReference>
<dbReference type="FunFam" id="1.10.3380.10:FF:000001">
    <property type="entry name" value="U5 small nuclear ribonucleoprotein helicase"/>
    <property type="match status" value="1"/>
</dbReference>
<dbReference type="PANTHER" id="PTHR47961:SF13">
    <property type="entry name" value="ACTIVATING SIGNAL COINTEGRATOR 1 COMPLEX SUBUNIT 3"/>
    <property type="match status" value="1"/>
</dbReference>
<comment type="catalytic activity">
    <reaction evidence="15">
        <text>Couples ATP hydrolysis with the unwinding of duplex DNA by translocating in the 3'-5' direction.</text>
        <dbReference type="EC" id="5.6.2.4"/>
    </reaction>
</comment>
<keyword evidence="5" id="KW-0963">Cytoplasm</keyword>
<dbReference type="Gene3D" id="1.10.3380.10">
    <property type="entry name" value="Sec63 N-terminal domain-like domain"/>
    <property type="match status" value="2"/>
</dbReference>
<dbReference type="GO" id="GO:0043138">
    <property type="term" value="F:3'-5' DNA helicase activity"/>
    <property type="evidence" value="ECO:0007669"/>
    <property type="project" value="UniProtKB-EC"/>
</dbReference>
<dbReference type="PIRSF" id="PIRSF039073">
    <property type="entry name" value="BRR2"/>
    <property type="match status" value="1"/>
</dbReference>
<dbReference type="Pfam" id="PF26582">
    <property type="entry name" value="ASCC3_N"/>
    <property type="match status" value="1"/>
</dbReference>
<evidence type="ECO:0000256" key="7">
    <source>
        <dbReference type="ARBA" id="ARBA00022741"/>
    </source>
</evidence>
<dbReference type="InterPro" id="IPR058856">
    <property type="entry name" value="ASCC3_N"/>
</dbReference>
<dbReference type="CDD" id="cd18022">
    <property type="entry name" value="DEXHc_ASCC3_2"/>
    <property type="match status" value="1"/>
</dbReference>
<dbReference type="SUPFAM" id="SSF81296">
    <property type="entry name" value="E set domains"/>
    <property type="match status" value="1"/>
</dbReference>
<dbReference type="CDD" id="cd18795">
    <property type="entry name" value="SF2_C_Ski2"/>
    <property type="match status" value="2"/>
</dbReference>
<comment type="similarity">
    <text evidence="3">Belongs to the helicase family.</text>
</comment>
<sequence length="2207" mass="251366">MALPRLTGALRSFSNVTKHEDYSEELADLTTKRSKLHAQLLKSDLTWKKIIKFVDDNLDKKEYQTVNGDLKTILQAAKQIVGAENGQEAIESGAVFLFKTFHGKECVGHDETKVIKQMFGPFPSSSATAACSATSRIASHFTEEQLRALIQLAEEQNGDNRVLFGKNIVFSFDMHDLDHSEELPVNGETDVQKSISLDYNKFLNNQLNHLQNYCDEKSNIKSLEKIDDSFLWCEVGKYLKESQGGNPGGPTTEDLCCTLYEILASTKSADELQNELFELLGPEGFELIEKLLQNRSLILERSLTCPNDNRFQALQEQCKRFIGENAKPNYGCQVTIQSEQEKLLMKQYRREEKRNARKEKQAVEDGEGSGEGQMCFDPKELRMQRELALLNARSMPVLGRQREMSVEKIHYPHVYDSRAEAMKTSAFIGGAKVFLPESVQRENNKMYEEVKIPHSEPMPIGIEEKIVYIKDLDEIGQLAFKGMKRLNRIQSIVFETAYNTNENMLICAPTGAGKTNIAMLTILHEIRQHVQHGVIKKDEFKIVYVAPMKALAAEMTNYFSKRLEPLGITVKELTGDMQLSKGEILRTQMLVTTPEKWDVVTRKSVGDVALSQLVKLLILDEVHLLHEDRGPVLESIVARTLRQVESTQSMIRILGLSATLPNYLDVATFLHVNPYIGLFYFDGRFRPVPLGQTFIGIKTTNKVQQLNHMDEVCYESVLKQIMAGHQVMVFVHARNATVRTAMALREKAKNNGHICHFLSPQGSEYGQAEKQVQRSRNKQLRELFPDGFSIHHAGMLRQDRSLVENLFSNGHIKVLVCTATLAWGVNLPAHAVVIKGTQIYAAKRGSFVDLGILDVMQIFGRAGRPQFDKFGEGIIITTHDKLSHYLTLLTQQNPIESQFLESLADNLNAEIALGTVTNVEEAVKWISYTYLYVRMRANPLVYGISHKAYQMDPGLEKHREQLVIEVGRKLDKARMIRFEERTGFFSSTDLGRTASHYYIKYNTIETFNELFDAHKTEGDILAIVSKAEEFEQIKVREEEIEELDTLLNDFCELPAPGGVENNYGKINILLQTYISRGEMDSFSLISDSAYVAQNAARIVRALFEIALRKRWPAMTYRLLNLSKVIDKRLWGWVSPLRQFSVLPPSVLSKLEEKNLTIDKMKDMRKDEIGHMLHHVKIGLKVKQCVHQIPSIIMEATIQPITRTVLRVRLNIAPDFTWNDQVHGSVGEPWWIWVEDPTNDHIYHSEYFIIQKKQVITKEPQLLVFTIPIFEPLPSQYYIRAVSDRWLGAEAVCIINFQHLILPERHPPHTELLDLQPLPITALGHPEYEVLYKFTHFNPIQTQIFHTLYHTDCNVLLGAPTGSGKTVAAELAIFRVFNKYPTSKAVYIAPLKALVRERIEDWKVRIEEKLGKKVVELTGDVTPDMRAIAQADLIVTTPEKWDGVSRSWQNRSYVQKVAILIIDEIHLLGDERGPVLEVIVSRTNFISSHTEKPVRVVGLSTALANARDLADWLNINQMGLFNFRPSVRPVPLEVHIQGFPGQHYCPRMASMNKPAFQAIRSHSPAKPVLIFVSSRRQTRLTALDLIAFLATEDDPKQWLKMDEREMNDIIVTVRDSNLKLTLAFGIGMHHAGLHERDRKTVEELFVNCKIQVLIATSTLAWGVNFPAHLVIVKGTEYYDGKTRRYVDYPITDVLQMMGRAGRPQFDDQGKAVILVHDIKKDFYKKFLYEPFPVESSLLEVLADHLNAEIAAGTITSKQDAMDYITWTYFFRRLIMNPTYYNLDDVSHDTMNKYLSSLVEKSLFDLEGSYCIEVGEDNRSIEPLTYGRIASYYYLKHPTIGMFKDQLKPESNVEELLLILTNADEYTDLPVRHNEDQMNSELAKHLPIEVNPHSFDSSHTKTHLLLQAHFSHAMLPCPDYATDTKTVLDQAIRICQAMLDVAAHHGWLVTALNITNLVQMVVQGRWIHDSSLLTLPNVELQHLYLFRKWSQGQRKSVHGGYQGPIECLPELMAACEGKENVFASIVDSELPAAHISQAWNFLCRLPILNVSLSIKGSWNDAVQPQNEVPVPSWTTDTRDDKRWIKLHADQEYVLQINLHRTQMGYQGKQDSKAMAPRFPKVKDEGWFLILGEVDKKELIALKRTGYVRNRNTVSVAFYTPETPGKCIYTLYLMSDSYLGMDQQYDIYLNIVPAQGTTEGTEARSHLALK</sequence>
<keyword evidence="13" id="KW-0413">Isomerase</keyword>
<feature type="domain" description="Helicase ATP-binding" evidence="19">
    <location>
        <begin position="1345"/>
        <end position="1520"/>
    </location>
</feature>
<dbReference type="FunFam" id="2.60.40.150:FF:000004">
    <property type="entry name" value="RNA helicase, activating signal cointegrator 1"/>
    <property type="match status" value="1"/>
</dbReference>
<name>A0A7K7CWV1_PHEME</name>
<comment type="caution">
    <text evidence="21">The sequence shown here is derived from an EMBL/GenBank/DDBJ whole genome shotgun (WGS) entry which is preliminary data.</text>
</comment>
<dbReference type="Gene3D" id="2.60.40.150">
    <property type="entry name" value="C2 domain"/>
    <property type="match status" value="2"/>
</dbReference>
<dbReference type="Proteomes" id="UP000578259">
    <property type="component" value="Unassembled WGS sequence"/>
</dbReference>
<dbReference type="GO" id="GO:0180022">
    <property type="term" value="C:RQC-trigger complex"/>
    <property type="evidence" value="ECO:0007669"/>
    <property type="project" value="UniProtKB-ARBA"/>
</dbReference>
<dbReference type="InterPro" id="IPR050474">
    <property type="entry name" value="Hel308_SKI2-like"/>
</dbReference>
<evidence type="ECO:0000313" key="21">
    <source>
        <dbReference type="EMBL" id="NWY25215.1"/>
    </source>
</evidence>
<dbReference type="InterPro" id="IPR004179">
    <property type="entry name" value="Sec63-dom"/>
</dbReference>
<feature type="region of interest" description="Disordered" evidence="18">
    <location>
        <begin position="351"/>
        <end position="376"/>
    </location>
</feature>
<feature type="domain" description="Helicase ATP-binding" evidence="19">
    <location>
        <begin position="495"/>
        <end position="678"/>
    </location>
</feature>
<evidence type="ECO:0000256" key="9">
    <source>
        <dbReference type="ARBA" id="ARBA00022801"/>
    </source>
</evidence>
<dbReference type="FunFam" id="1.10.3380.10:FF:000002">
    <property type="entry name" value="Activating signal cointegrator 1 complex subunit 3"/>
    <property type="match status" value="1"/>
</dbReference>
<dbReference type="FunFam" id="3.40.50.300:FF:000062">
    <property type="entry name" value="U5 small nuclear ribonucleoprotein helicase"/>
    <property type="match status" value="1"/>
</dbReference>
<evidence type="ECO:0000256" key="6">
    <source>
        <dbReference type="ARBA" id="ARBA00022737"/>
    </source>
</evidence>
<dbReference type="FunFam" id="3.40.50.300:FF:000198">
    <property type="entry name" value="Activating signal cointegrator 1 complex subunit"/>
    <property type="match status" value="1"/>
</dbReference>
<gene>
    <name evidence="21" type="primary">Ascc3</name>
    <name evidence="21" type="ORF">PHEMEL_R08700</name>
</gene>
<dbReference type="SMART" id="SM00382">
    <property type="entry name" value="AAA"/>
    <property type="match status" value="2"/>
</dbReference>
<dbReference type="InterPro" id="IPR014756">
    <property type="entry name" value="Ig_E-set"/>
</dbReference>
<evidence type="ECO:0000256" key="5">
    <source>
        <dbReference type="ARBA" id="ARBA00022490"/>
    </source>
</evidence>
<dbReference type="EMBL" id="VZSJ01000572">
    <property type="protein sequence ID" value="NWY25215.1"/>
    <property type="molecule type" value="Genomic_DNA"/>
</dbReference>
<dbReference type="Pfam" id="PF02889">
    <property type="entry name" value="Sec63"/>
    <property type="match status" value="2"/>
</dbReference>
<dbReference type="FunFam" id="1.10.10.10:FF:000024">
    <property type="entry name" value="U5 small nuclear ribonucleoprotein helicase"/>
    <property type="match status" value="1"/>
</dbReference>
<organism evidence="21 22">
    <name type="scientific">Pheucticus melanocephalus</name>
    <name type="common">Black-headed grosbeak</name>
    <name type="synonym">Guiraca melanocephala</name>
    <dbReference type="NCBI Taxonomy" id="371919"/>
    <lineage>
        <taxon>Eukaryota</taxon>
        <taxon>Metazoa</taxon>
        <taxon>Chordata</taxon>
        <taxon>Craniata</taxon>
        <taxon>Vertebrata</taxon>
        <taxon>Euteleostomi</taxon>
        <taxon>Archelosauria</taxon>
        <taxon>Archosauria</taxon>
        <taxon>Dinosauria</taxon>
        <taxon>Saurischia</taxon>
        <taxon>Theropoda</taxon>
        <taxon>Coelurosauria</taxon>
        <taxon>Aves</taxon>
        <taxon>Neognathae</taxon>
        <taxon>Neoaves</taxon>
        <taxon>Telluraves</taxon>
        <taxon>Australaves</taxon>
        <taxon>Passeriformes</taxon>
        <taxon>Cardinalidae</taxon>
        <taxon>Pheucticus</taxon>
    </lineage>
</organism>
<keyword evidence="22" id="KW-1185">Reference proteome</keyword>
<keyword evidence="6" id="KW-0677">Repeat</keyword>
<evidence type="ECO:0000256" key="17">
    <source>
        <dbReference type="ARBA" id="ARBA00048988"/>
    </source>
</evidence>
<dbReference type="GO" id="GO:0016607">
    <property type="term" value="C:nuclear speck"/>
    <property type="evidence" value="ECO:0007669"/>
    <property type="project" value="UniProtKB-SubCell"/>
</dbReference>
<proteinExistence type="inferred from homology"/>
<evidence type="ECO:0000256" key="8">
    <source>
        <dbReference type="ARBA" id="ARBA00022763"/>
    </source>
</evidence>
<dbReference type="Gene3D" id="1.10.10.10">
    <property type="entry name" value="Winged helix-like DNA-binding domain superfamily/Winged helix DNA-binding domain"/>
    <property type="match status" value="2"/>
</dbReference>
<keyword evidence="14" id="KW-0539">Nucleus</keyword>
<feature type="domain" description="Helicase C-terminal" evidence="20">
    <location>
        <begin position="1553"/>
        <end position="1760"/>
    </location>
</feature>
<dbReference type="Pfam" id="PF00271">
    <property type="entry name" value="Helicase_C"/>
    <property type="match status" value="2"/>
</dbReference>
<dbReference type="PANTHER" id="PTHR47961">
    <property type="entry name" value="DNA POLYMERASE THETA, PUTATIVE (AFU_ORTHOLOGUE AFUA_1G05260)-RELATED"/>
    <property type="match status" value="1"/>
</dbReference>
<keyword evidence="10" id="KW-0347">Helicase</keyword>
<evidence type="ECO:0000256" key="16">
    <source>
        <dbReference type="ARBA" id="ARBA00034808"/>
    </source>
</evidence>
<dbReference type="Pfam" id="PF23445">
    <property type="entry name" value="WHD_SNRNP200"/>
    <property type="match status" value="2"/>
</dbReference>
<protein>
    <recommendedName>
        <fullName evidence="4">Activating signal cointegrator 1 complex subunit 3</fullName>
        <ecNumber evidence="16">5.6.2.4</ecNumber>
    </recommendedName>
</protein>
<dbReference type="SUPFAM" id="SSF46785">
    <property type="entry name" value="Winged helix' DNA-binding domain"/>
    <property type="match status" value="2"/>
</dbReference>
<evidence type="ECO:0000256" key="13">
    <source>
        <dbReference type="ARBA" id="ARBA00023235"/>
    </source>
</evidence>
<evidence type="ECO:0000259" key="19">
    <source>
        <dbReference type="PROSITE" id="PS51192"/>
    </source>
</evidence>
<feature type="domain" description="Helicase C-terminal" evidence="20">
    <location>
        <begin position="717"/>
        <end position="923"/>
    </location>
</feature>
<dbReference type="InterPro" id="IPR035892">
    <property type="entry name" value="C2_domain_sf"/>
</dbReference>
<dbReference type="InterPro" id="IPR011545">
    <property type="entry name" value="DEAD/DEAH_box_helicase_dom"/>
</dbReference>
<dbReference type="GO" id="GO:0005524">
    <property type="term" value="F:ATP binding"/>
    <property type="evidence" value="ECO:0007669"/>
    <property type="project" value="UniProtKB-KW"/>
</dbReference>
<dbReference type="SMART" id="SM00490">
    <property type="entry name" value="HELICc"/>
    <property type="match status" value="2"/>
</dbReference>
<dbReference type="PROSITE" id="PS51194">
    <property type="entry name" value="HELICASE_CTER"/>
    <property type="match status" value="2"/>
</dbReference>
<dbReference type="SMART" id="SM00487">
    <property type="entry name" value="DEXDc"/>
    <property type="match status" value="2"/>
</dbReference>
<dbReference type="InterPro" id="IPR036390">
    <property type="entry name" value="WH_DNA-bd_sf"/>
</dbReference>
<dbReference type="InterPro" id="IPR027417">
    <property type="entry name" value="P-loop_NTPase"/>
</dbReference>
<evidence type="ECO:0000256" key="3">
    <source>
        <dbReference type="ARBA" id="ARBA00008708"/>
    </source>
</evidence>
<feature type="non-terminal residue" evidence="21">
    <location>
        <position position="2207"/>
    </location>
</feature>
<dbReference type="Gene3D" id="3.40.50.300">
    <property type="entry name" value="P-loop containing nucleotide triphosphate hydrolases"/>
    <property type="match status" value="4"/>
</dbReference>
<accession>A0A7K7CWV1</accession>
<comment type="catalytic activity">
    <reaction evidence="17">
        <text>ATP + H2O = ADP + phosphate + H(+)</text>
        <dbReference type="Rhea" id="RHEA:13065"/>
        <dbReference type="ChEBI" id="CHEBI:15377"/>
        <dbReference type="ChEBI" id="CHEBI:15378"/>
        <dbReference type="ChEBI" id="CHEBI:30616"/>
        <dbReference type="ChEBI" id="CHEBI:43474"/>
        <dbReference type="ChEBI" id="CHEBI:456216"/>
        <dbReference type="EC" id="5.6.2.4"/>
    </reaction>
</comment>
<evidence type="ECO:0000256" key="15">
    <source>
        <dbReference type="ARBA" id="ARBA00034617"/>
    </source>
</evidence>
<evidence type="ECO:0000256" key="18">
    <source>
        <dbReference type="SAM" id="MobiDB-lite"/>
    </source>
</evidence>
<evidence type="ECO:0000256" key="10">
    <source>
        <dbReference type="ARBA" id="ARBA00022806"/>
    </source>
</evidence>
<dbReference type="InterPro" id="IPR057842">
    <property type="entry name" value="WH_MER3"/>
</dbReference>
<keyword evidence="12" id="KW-0234">DNA repair</keyword>
<dbReference type="InterPro" id="IPR014001">
    <property type="entry name" value="Helicase_ATP-bd"/>
</dbReference>
<dbReference type="InterPro" id="IPR036388">
    <property type="entry name" value="WH-like_DNA-bd_sf"/>
</dbReference>
<dbReference type="Pfam" id="PF00270">
    <property type="entry name" value="DEAD"/>
    <property type="match status" value="2"/>
</dbReference>
<dbReference type="EC" id="5.6.2.4" evidence="16"/>
<evidence type="ECO:0000256" key="1">
    <source>
        <dbReference type="ARBA" id="ARBA00004324"/>
    </source>
</evidence>
<evidence type="ECO:0000256" key="2">
    <source>
        <dbReference type="ARBA" id="ARBA00004514"/>
    </source>
</evidence>
<keyword evidence="8" id="KW-0227">DNA damage</keyword>
<evidence type="ECO:0000256" key="14">
    <source>
        <dbReference type="ARBA" id="ARBA00023242"/>
    </source>
</evidence>
<dbReference type="GO" id="GO:0003676">
    <property type="term" value="F:nucleic acid binding"/>
    <property type="evidence" value="ECO:0007669"/>
    <property type="project" value="InterPro"/>
</dbReference>
<evidence type="ECO:0000313" key="22">
    <source>
        <dbReference type="Proteomes" id="UP000578259"/>
    </source>
</evidence>
<dbReference type="InterPro" id="IPR003593">
    <property type="entry name" value="AAA+_ATPase"/>
</dbReference>
<dbReference type="FunFam" id="1.10.150.20:FF:000028">
    <property type="entry name" value="activating signal cointegrator 1 complex subunit 3"/>
    <property type="match status" value="1"/>
</dbReference>
<dbReference type="InterPro" id="IPR001650">
    <property type="entry name" value="Helicase_C-like"/>
</dbReference>
<evidence type="ECO:0000259" key="20">
    <source>
        <dbReference type="PROSITE" id="PS51194"/>
    </source>
</evidence>
<dbReference type="PROSITE" id="PS51192">
    <property type="entry name" value="HELICASE_ATP_BIND_1"/>
    <property type="match status" value="2"/>
</dbReference>
<reference evidence="21 22" key="1">
    <citation type="submission" date="2019-09" db="EMBL/GenBank/DDBJ databases">
        <title>Bird 10,000 Genomes (B10K) Project - Family phase.</title>
        <authorList>
            <person name="Zhang G."/>
        </authorList>
    </citation>
    <scope>NUCLEOTIDE SEQUENCE [LARGE SCALE GENOMIC DNA]</scope>
    <source>
        <strain evidence="21">OUT-0018</strain>
        <tissue evidence="21">Muscle</tissue>
    </source>
</reference>
<dbReference type="SMART" id="SM00973">
    <property type="entry name" value="Sec63"/>
    <property type="match status" value="2"/>
</dbReference>
<dbReference type="Gene3D" id="1.10.150.20">
    <property type="entry name" value="5' to 3' exonuclease, C-terminal subdomain"/>
    <property type="match status" value="1"/>
</dbReference>
<feature type="compositionally biased region" description="Basic and acidic residues" evidence="18">
    <location>
        <begin position="351"/>
        <end position="363"/>
    </location>
</feature>
<evidence type="ECO:0000256" key="11">
    <source>
        <dbReference type="ARBA" id="ARBA00022840"/>
    </source>
</evidence>
<comment type="subcellular location">
    <subcellularLocation>
        <location evidence="2">Cytoplasm</location>
        <location evidence="2">Cytosol</location>
    </subcellularLocation>
    <subcellularLocation>
        <location evidence="1">Nucleus speckle</location>
    </subcellularLocation>
</comment>
<feature type="non-terminal residue" evidence="21">
    <location>
        <position position="1"/>
    </location>
</feature>
<keyword evidence="7" id="KW-0547">Nucleotide-binding</keyword>
<evidence type="ECO:0000256" key="4">
    <source>
        <dbReference type="ARBA" id="ARBA00014590"/>
    </source>
</evidence>
<dbReference type="FunFam" id="2.60.40.150:FF:000113">
    <property type="entry name" value="activating signal cointegrator 1 complex subunit 3"/>
    <property type="match status" value="1"/>
</dbReference>
<dbReference type="SUPFAM" id="SSF158702">
    <property type="entry name" value="Sec63 N-terminal domain-like"/>
    <property type="match status" value="2"/>
</dbReference>
<evidence type="ECO:0000256" key="12">
    <source>
        <dbReference type="ARBA" id="ARBA00023204"/>
    </source>
</evidence>
<dbReference type="GO" id="GO:0006281">
    <property type="term" value="P:DNA repair"/>
    <property type="evidence" value="ECO:0007669"/>
    <property type="project" value="UniProtKB-KW"/>
</dbReference>